<dbReference type="AlphaFoldDB" id="A0A2T3AYR8"/>
<dbReference type="OrthoDB" id="10505983at2759"/>
<evidence type="ECO:0000313" key="2">
    <source>
        <dbReference type="EMBL" id="PSS15208.1"/>
    </source>
</evidence>
<feature type="region of interest" description="Disordered" evidence="1">
    <location>
        <begin position="139"/>
        <end position="167"/>
    </location>
</feature>
<dbReference type="Proteomes" id="UP000241818">
    <property type="component" value="Unassembled WGS sequence"/>
</dbReference>
<dbReference type="EMBL" id="KZ679013">
    <property type="protein sequence ID" value="PSS15208.1"/>
    <property type="molecule type" value="Genomic_DNA"/>
</dbReference>
<evidence type="ECO:0000256" key="1">
    <source>
        <dbReference type="SAM" id="MobiDB-lite"/>
    </source>
</evidence>
<dbReference type="GeneID" id="36575705"/>
<name>A0A2T3AYR8_AMORE</name>
<feature type="region of interest" description="Disordered" evidence="1">
    <location>
        <begin position="30"/>
        <end position="72"/>
    </location>
</feature>
<accession>A0A2T3AYR8</accession>
<gene>
    <name evidence="2" type="ORF">M430DRAFT_43461</name>
</gene>
<feature type="region of interest" description="Disordered" evidence="1">
    <location>
        <begin position="272"/>
        <end position="315"/>
    </location>
</feature>
<dbReference type="RefSeq" id="XP_024719807.1">
    <property type="nucleotide sequence ID" value="XM_024867624.1"/>
</dbReference>
<feature type="compositionally biased region" description="Basic and acidic residues" evidence="1">
    <location>
        <begin position="272"/>
        <end position="294"/>
    </location>
</feature>
<feature type="compositionally biased region" description="Low complexity" evidence="1">
    <location>
        <begin position="144"/>
        <end position="160"/>
    </location>
</feature>
<evidence type="ECO:0000313" key="3">
    <source>
        <dbReference type="Proteomes" id="UP000241818"/>
    </source>
</evidence>
<keyword evidence="3" id="KW-1185">Reference proteome</keyword>
<reference evidence="2 3" key="1">
    <citation type="journal article" date="2018" name="New Phytol.">
        <title>Comparative genomics and transcriptomics depict ericoid mycorrhizal fungi as versatile saprotrophs and plant mutualists.</title>
        <authorList>
            <person name="Martino E."/>
            <person name="Morin E."/>
            <person name="Grelet G.A."/>
            <person name="Kuo A."/>
            <person name="Kohler A."/>
            <person name="Daghino S."/>
            <person name="Barry K.W."/>
            <person name="Cichocki N."/>
            <person name="Clum A."/>
            <person name="Dockter R.B."/>
            <person name="Hainaut M."/>
            <person name="Kuo R.C."/>
            <person name="LaButti K."/>
            <person name="Lindahl B.D."/>
            <person name="Lindquist E.A."/>
            <person name="Lipzen A."/>
            <person name="Khouja H.R."/>
            <person name="Magnuson J."/>
            <person name="Murat C."/>
            <person name="Ohm R.A."/>
            <person name="Singer S.W."/>
            <person name="Spatafora J.W."/>
            <person name="Wang M."/>
            <person name="Veneault-Fourrey C."/>
            <person name="Henrissat B."/>
            <person name="Grigoriev I.V."/>
            <person name="Martin F.M."/>
            <person name="Perotto S."/>
        </authorList>
    </citation>
    <scope>NUCLEOTIDE SEQUENCE [LARGE SCALE GENOMIC DNA]</scope>
    <source>
        <strain evidence="2 3">ATCC 22711</strain>
    </source>
</reference>
<dbReference type="InParanoid" id="A0A2T3AYR8"/>
<protein>
    <submittedName>
        <fullName evidence="2">Uncharacterized protein</fullName>
    </submittedName>
</protein>
<sequence>MADTDSPVESKVREVLHDISFFERYDLPVSPPFTPPMKGQAKMADSKAPFTPMNPALDKMFPKSPPESPRNTLKRKFSNNTQSALAGILTPPSTPPTNMMHSTLARTMTGSDAKKFDFTMSQTSRRSTLTRRPTIITADFGDMSPSRRYSRVSRSSSYSSAAGTPCSSKDALARCKEYEALSTESQYPITLPSPSYFARGSTPPPNTPMYPIAGLVHYDGESKQAGAQGQSYPGRSNLGTSSALGFGYPAQYPTLPGPEDFKFQERGIEDLEKQRVRGYDDEDGERALKDPGHPDHKRHCKRNSILDAPVSPAST</sequence>
<proteinExistence type="predicted"/>
<organism evidence="2 3">
    <name type="scientific">Amorphotheca resinae ATCC 22711</name>
    <dbReference type="NCBI Taxonomy" id="857342"/>
    <lineage>
        <taxon>Eukaryota</taxon>
        <taxon>Fungi</taxon>
        <taxon>Dikarya</taxon>
        <taxon>Ascomycota</taxon>
        <taxon>Pezizomycotina</taxon>
        <taxon>Leotiomycetes</taxon>
        <taxon>Helotiales</taxon>
        <taxon>Amorphothecaceae</taxon>
        <taxon>Amorphotheca</taxon>
    </lineage>
</organism>